<dbReference type="Proteomes" id="UP000193560">
    <property type="component" value="Unassembled WGS sequence"/>
</dbReference>
<dbReference type="AlphaFoldDB" id="A0A1X2IJI4"/>
<gene>
    <name evidence="2" type="ORF">BCR42DRAFT_238932</name>
</gene>
<evidence type="ECO:0000313" key="2">
    <source>
        <dbReference type="EMBL" id="ORZ17725.1"/>
    </source>
</evidence>
<dbReference type="OrthoDB" id="3358048at2759"/>
<accession>A0A1X2IJI4</accession>
<keyword evidence="1" id="KW-0472">Membrane</keyword>
<keyword evidence="1" id="KW-1133">Transmembrane helix</keyword>
<feature type="transmembrane region" description="Helical" evidence="1">
    <location>
        <begin position="25"/>
        <end position="47"/>
    </location>
</feature>
<dbReference type="EMBL" id="MCGE01000009">
    <property type="protein sequence ID" value="ORZ17725.1"/>
    <property type="molecule type" value="Genomic_DNA"/>
</dbReference>
<comment type="caution">
    <text evidence="2">The sequence shown here is derived from an EMBL/GenBank/DDBJ whole genome shotgun (WGS) entry which is preliminary data.</text>
</comment>
<feature type="transmembrane region" description="Helical" evidence="1">
    <location>
        <begin position="53"/>
        <end position="71"/>
    </location>
</feature>
<evidence type="ECO:0000256" key="1">
    <source>
        <dbReference type="SAM" id="Phobius"/>
    </source>
</evidence>
<sequence length="99" mass="11277">MVNLMLTCRVTVYDVIRMTPSHRGLGPQLCSTAAILAVLMGVIVPMICIFNNNVTWVEVGFWSLPMMMFAMDQLAIHMMRQVEANFTELEKSRYKYKGA</sequence>
<keyword evidence="1" id="KW-0812">Transmembrane</keyword>
<evidence type="ECO:0000313" key="3">
    <source>
        <dbReference type="Proteomes" id="UP000193560"/>
    </source>
</evidence>
<protein>
    <submittedName>
        <fullName evidence="2">Uncharacterized protein</fullName>
    </submittedName>
</protein>
<dbReference type="STRING" id="90262.A0A1X2IJI4"/>
<proteinExistence type="predicted"/>
<keyword evidence="3" id="KW-1185">Reference proteome</keyword>
<reference evidence="2 3" key="1">
    <citation type="submission" date="2016-07" db="EMBL/GenBank/DDBJ databases">
        <title>Pervasive Adenine N6-methylation of Active Genes in Fungi.</title>
        <authorList>
            <consortium name="DOE Joint Genome Institute"/>
            <person name="Mondo S.J."/>
            <person name="Dannebaum R.O."/>
            <person name="Kuo R.C."/>
            <person name="Labutti K."/>
            <person name="Haridas S."/>
            <person name="Kuo A."/>
            <person name="Salamov A."/>
            <person name="Ahrendt S.R."/>
            <person name="Lipzen A."/>
            <person name="Sullivan W."/>
            <person name="Andreopoulos W.B."/>
            <person name="Clum A."/>
            <person name="Lindquist E."/>
            <person name="Daum C."/>
            <person name="Ramamoorthy G.K."/>
            <person name="Gryganskyi A."/>
            <person name="Culley D."/>
            <person name="Magnuson J.K."/>
            <person name="James T.Y."/>
            <person name="O'Malley M.A."/>
            <person name="Stajich J.E."/>
            <person name="Spatafora J.W."/>
            <person name="Visel A."/>
            <person name="Grigoriev I.V."/>
        </authorList>
    </citation>
    <scope>NUCLEOTIDE SEQUENCE [LARGE SCALE GENOMIC DNA]</scope>
    <source>
        <strain evidence="2 3">NRRL 1336</strain>
    </source>
</reference>
<organism evidence="2 3">
    <name type="scientific">Absidia repens</name>
    <dbReference type="NCBI Taxonomy" id="90262"/>
    <lineage>
        <taxon>Eukaryota</taxon>
        <taxon>Fungi</taxon>
        <taxon>Fungi incertae sedis</taxon>
        <taxon>Mucoromycota</taxon>
        <taxon>Mucoromycotina</taxon>
        <taxon>Mucoromycetes</taxon>
        <taxon>Mucorales</taxon>
        <taxon>Cunninghamellaceae</taxon>
        <taxon>Absidia</taxon>
    </lineage>
</organism>
<name>A0A1X2IJI4_9FUNG</name>